<keyword evidence="2" id="KW-0472">Membrane</keyword>
<accession>A0ABS7W6L5</accession>
<proteinExistence type="predicted"/>
<feature type="region of interest" description="Disordered" evidence="1">
    <location>
        <begin position="1"/>
        <end position="211"/>
    </location>
</feature>
<gene>
    <name evidence="4" type="ORF">KVH32_20935</name>
</gene>
<evidence type="ECO:0000256" key="2">
    <source>
        <dbReference type="SAM" id="Phobius"/>
    </source>
</evidence>
<evidence type="ECO:0000313" key="5">
    <source>
        <dbReference type="Proteomes" id="UP000758701"/>
    </source>
</evidence>
<evidence type="ECO:0000313" key="4">
    <source>
        <dbReference type="EMBL" id="MBZ6153605.1"/>
    </source>
</evidence>
<dbReference type="Gene3D" id="3.40.630.190">
    <property type="entry name" value="LCP protein"/>
    <property type="match status" value="1"/>
</dbReference>
<dbReference type="InterPro" id="IPR027381">
    <property type="entry name" value="LytR/CpsA/Psr_C"/>
</dbReference>
<comment type="caution">
    <text evidence="4">The sequence shown here is derived from an EMBL/GenBank/DDBJ whole genome shotgun (WGS) entry which is preliminary data.</text>
</comment>
<evidence type="ECO:0000256" key="1">
    <source>
        <dbReference type="SAM" id="MobiDB-lite"/>
    </source>
</evidence>
<feature type="compositionally biased region" description="Low complexity" evidence="1">
    <location>
        <begin position="79"/>
        <end position="89"/>
    </location>
</feature>
<dbReference type="PANTHER" id="PTHR33392">
    <property type="entry name" value="POLYISOPRENYL-TEICHOIC ACID--PEPTIDOGLYCAN TEICHOIC ACID TRANSFERASE TAGU"/>
    <property type="match status" value="1"/>
</dbReference>
<name>A0ABS7W6L5_STROV</name>
<dbReference type="Gene3D" id="3.30.70.2390">
    <property type="match status" value="1"/>
</dbReference>
<reference evidence="4 5" key="1">
    <citation type="submission" date="2021-06" db="EMBL/GenBank/DDBJ databases">
        <title>Ecological speciation of a Streptomyces species isolated from different habitats and geographic origins.</title>
        <authorList>
            <person name="Wang J."/>
        </authorList>
    </citation>
    <scope>NUCLEOTIDE SEQUENCE [LARGE SCALE GENOMIC DNA]</scope>
    <source>
        <strain evidence="4 5">FXJ8.012</strain>
    </source>
</reference>
<evidence type="ECO:0000259" key="3">
    <source>
        <dbReference type="Pfam" id="PF13399"/>
    </source>
</evidence>
<feature type="compositionally biased region" description="Low complexity" evidence="1">
    <location>
        <begin position="97"/>
        <end position="106"/>
    </location>
</feature>
<keyword evidence="2" id="KW-0812">Transmembrane</keyword>
<dbReference type="RefSeq" id="WP_224309680.1">
    <property type="nucleotide sequence ID" value="NZ_JAHSST010000008.1"/>
</dbReference>
<dbReference type="EMBL" id="JAHSTP010000008">
    <property type="protein sequence ID" value="MBZ6153605.1"/>
    <property type="molecule type" value="Genomic_DNA"/>
</dbReference>
<feature type="region of interest" description="Disordered" evidence="1">
    <location>
        <begin position="403"/>
        <end position="425"/>
    </location>
</feature>
<feature type="compositionally biased region" description="Gly residues" evidence="1">
    <location>
        <begin position="68"/>
        <end position="78"/>
    </location>
</feature>
<feature type="compositionally biased region" description="Gly residues" evidence="1">
    <location>
        <begin position="34"/>
        <end position="51"/>
    </location>
</feature>
<dbReference type="Pfam" id="PF13399">
    <property type="entry name" value="LytR_C"/>
    <property type="match status" value="1"/>
</dbReference>
<feature type="domain" description="LytR/CpsA/Psr regulator C-terminal" evidence="3">
    <location>
        <begin position="547"/>
        <end position="634"/>
    </location>
</feature>
<organism evidence="4 5">
    <name type="scientific">Streptomyces olivaceus</name>
    <dbReference type="NCBI Taxonomy" id="47716"/>
    <lineage>
        <taxon>Bacteria</taxon>
        <taxon>Bacillati</taxon>
        <taxon>Actinomycetota</taxon>
        <taxon>Actinomycetes</taxon>
        <taxon>Kitasatosporales</taxon>
        <taxon>Streptomycetaceae</taxon>
        <taxon>Streptomyces</taxon>
    </lineage>
</organism>
<keyword evidence="5" id="KW-1185">Reference proteome</keyword>
<feature type="transmembrane region" description="Helical" evidence="2">
    <location>
        <begin position="257"/>
        <end position="279"/>
    </location>
</feature>
<dbReference type="InterPro" id="IPR050922">
    <property type="entry name" value="LytR/CpsA/Psr_CW_biosynth"/>
</dbReference>
<dbReference type="Proteomes" id="UP000758701">
    <property type="component" value="Unassembled WGS sequence"/>
</dbReference>
<dbReference type="PANTHER" id="PTHR33392:SF6">
    <property type="entry name" value="POLYISOPRENYL-TEICHOIC ACID--PEPTIDOGLYCAN TEICHOIC ACID TRANSFERASE TAGU"/>
    <property type="match status" value="1"/>
</dbReference>
<keyword evidence="2" id="KW-1133">Transmembrane helix</keyword>
<sequence>MNDGYDAGYGGDDQYELVGYDEYGRPVYRQAQGQGQGHGQGGSTAGPGGQSGYDQYGQYGRQDPYGQQQGGQQQGGQYGQQQGYGYDPYASGGHQIPQQQPYDPYGQQGGYDTGQQPPVPGDYDTGRQPPVQDYDTGQQAPVPGGYDTGQQPPVTDHGAHGGPGGQRQGYGYDAYGQAATSGTQPRVAEQTAHIPQQAGPRDDPEAAAPDETGREYHTEQFAFVEEPADDSEDVIDWMAFTENRTERREEARRRARARVVALVVTLALVAVGGVGYLWYAGKLPGVSSSDAKTGDTTTAGAQKRDVIAVHLHDTDGGGTSTALLVNNTTTKQGTTVLVPNALALTGDDGSTTTLAKSVDDQGPDATRGSLDSALGTDIEGTWRLDTPYLQILVDLVGNIDIDTDADVPDPEAKDKGSTPLVRKGEGQTLSGKMAVAYATYSAKGEDANAQLQRFGQVLHGVLRKLSSDPQAATTTVQTLGLILDPPLTEKDLGSFLAGLSDRAKGGDFKTALLPVEDGGSLSAEASDSVVKDVLGGTAKSPDKDAAVSVSVRNATGDEDRTGKARVVLLNGGFTFVSGGTASGTEAASEVVYAEDADKENAVQVAKTLGLSADSVSQGKVSANARVSVVLGQDYKPAS</sequence>
<feature type="compositionally biased region" description="Low complexity" evidence="1">
    <location>
        <begin position="52"/>
        <end position="67"/>
    </location>
</feature>
<protein>
    <submittedName>
        <fullName evidence="4">LCP family protein</fullName>
    </submittedName>
</protein>